<evidence type="ECO:0000313" key="3">
    <source>
        <dbReference type="Proteomes" id="UP000092528"/>
    </source>
</evidence>
<evidence type="ECO:0000256" key="1">
    <source>
        <dbReference type="SAM" id="Phobius"/>
    </source>
</evidence>
<dbReference type="Proteomes" id="UP000092528">
    <property type="component" value="Plasmid pVS127"/>
</dbReference>
<dbReference type="PATRIC" id="fig|45658.7.peg.4329"/>
<reference evidence="2 3" key="1">
    <citation type="submission" date="2016-07" db="EMBL/GenBank/DDBJ databases">
        <title>Genome sequencing of Vibrio scophthalmi strain VS-05, an isolated from Paralichthys olivaceus.</title>
        <authorList>
            <person name="Han H.-J."/>
        </authorList>
    </citation>
    <scope>NUCLEOTIDE SEQUENCE [LARGE SCALE GENOMIC DNA]</scope>
    <source>
        <strain evidence="2 3">VS-05</strain>
        <plasmid evidence="3">pvs127</plasmid>
    </source>
</reference>
<evidence type="ECO:0000313" key="2">
    <source>
        <dbReference type="EMBL" id="ANU39375.1"/>
    </source>
</evidence>
<protein>
    <recommendedName>
        <fullName evidence="4">Integrating conjugative element protein</fullName>
    </recommendedName>
</protein>
<dbReference type="InterPro" id="IPR021548">
    <property type="entry name" value="DUF2895"/>
</dbReference>
<dbReference type="NCBIfam" id="TIGR03746">
    <property type="entry name" value="conj_TIGR03746"/>
    <property type="match status" value="1"/>
</dbReference>
<accession>A0A1C7FH15</accession>
<keyword evidence="1" id="KW-0812">Transmembrane</keyword>
<organism evidence="2 3">
    <name type="scientific">Vibrio scophthalmi</name>
    <dbReference type="NCBI Taxonomy" id="45658"/>
    <lineage>
        <taxon>Bacteria</taxon>
        <taxon>Pseudomonadati</taxon>
        <taxon>Pseudomonadota</taxon>
        <taxon>Gammaproteobacteria</taxon>
        <taxon>Vibrionales</taxon>
        <taxon>Vibrionaceae</taxon>
        <taxon>Vibrio</taxon>
    </lineage>
</organism>
<keyword evidence="2" id="KW-0614">Plasmid</keyword>
<feature type="transmembrane region" description="Helical" evidence="1">
    <location>
        <begin position="20"/>
        <end position="38"/>
    </location>
</feature>
<gene>
    <name evidence="2" type="ORF">VSVS05_04340</name>
</gene>
<dbReference type="RefSeq" id="WP_006711813.1">
    <property type="nucleotide sequence ID" value="NZ_CP016416.1"/>
</dbReference>
<dbReference type="AlphaFoldDB" id="A0A1C7FH15"/>
<name>A0A1C7FH15_9VIBR</name>
<keyword evidence="1" id="KW-1133">Transmembrane helix</keyword>
<evidence type="ECO:0008006" key="4">
    <source>
        <dbReference type="Google" id="ProtNLM"/>
    </source>
</evidence>
<geneLocation type="plasmid" evidence="3">
    <name>pvs127</name>
</geneLocation>
<dbReference type="Pfam" id="PF11444">
    <property type="entry name" value="DUF2895"/>
    <property type="match status" value="1"/>
</dbReference>
<proteinExistence type="predicted"/>
<sequence>MSHSRFRSALAGRDAHIRSLRVALVSVSALALFALWGWNKAGGELTVHNPPDLSAGASRVWSEIPKPNVYDFAVSIFTQVNRWVSDGGVDYKENLHLYSYYFTPQCRQILNQDYEQKRQKGELSGRERSLSQIPGYGFEDWRVEKHSRDNWTVQADLQLSEYVGGVEVKSSAIRWPLKVVRYDVDRNNNPWGLAIDCFDGPARNIEFKESK</sequence>
<keyword evidence="3" id="KW-1185">Reference proteome</keyword>
<dbReference type="EMBL" id="CP016416">
    <property type="protein sequence ID" value="ANU39375.1"/>
    <property type="molecule type" value="Genomic_DNA"/>
</dbReference>
<keyword evidence="1" id="KW-0472">Membrane</keyword>